<sequence>MRPERRVGREQRVGGRSGDYSFGRESPHPYGPPRDARGPGQTNAAVPAAPHSDPGNGDAKYAGTKRSGTRGIRGSCDARAAGTYNDAIDPNSTATATTAARRKPNLMPVSLPREPTPSTPDLAP</sequence>
<comment type="caution">
    <text evidence="2">The sequence shown here is derived from an EMBL/GenBank/DDBJ whole genome shotgun (WGS) entry which is preliminary data.</text>
</comment>
<protein>
    <submittedName>
        <fullName evidence="2">Uncharacterized protein</fullName>
    </submittedName>
</protein>
<evidence type="ECO:0000313" key="2">
    <source>
        <dbReference type="EMBL" id="GAA4989330.1"/>
    </source>
</evidence>
<feature type="region of interest" description="Disordered" evidence="1">
    <location>
        <begin position="1"/>
        <end position="124"/>
    </location>
</feature>
<feature type="compositionally biased region" description="Basic and acidic residues" evidence="1">
    <location>
        <begin position="1"/>
        <end position="13"/>
    </location>
</feature>
<proteinExistence type="predicted"/>
<dbReference type="Proteomes" id="UP001500466">
    <property type="component" value="Unassembled WGS sequence"/>
</dbReference>
<reference evidence="3" key="1">
    <citation type="journal article" date="2019" name="Int. J. Syst. Evol. Microbiol.">
        <title>The Global Catalogue of Microorganisms (GCM) 10K type strain sequencing project: providing services to taxonomists for standard genome sequencing and annotation.</title>
        <authorList>
            <consortium name="The Broad Institute Genomics Platform"/>
            <consortium name="The Broad Institute Genome Sequencing Center for Infectious Disease"/>
            <person name="Wu L."/>
            <person name="Ma J."/>
        </authorList>
    </citation>
    <scope>NUCLEOTIDE SEQUENCE [LARGE SCALE GENOMIC DNA]</scope>
    <source>
        <strain evidence="3">JCM 17986</strain>
    </source>
</reference>
<feature type="compositionally biased region" description="Pro residues" evidence="1">
    <location>
        <begin position="114"/>
        <end position="124"/>
    </location>
</feature>
<evidence type="ECO:0000256" key="1">
    <source>
        <dbReference type="SAM" id="MobiDB-lite"/>
    </source>
</evidence>
<organism evidence="2 3">
    <name type="scientific">Yinghuangia aomiensis</name>
    <dbReference type="NCBI Taxonomy" id="676205"/>
    <lineage>
        <taxon>Bacteria</taxon>
        <taxon>Bacillati</taxon>
        <taxon>Actinomycetota</taxon>
        <taxon>Actinomycetes</taxon>
        <taxon>Kitasatosporales</taxon>
        <taxon>Streptomycetaceae</taxon>
        <taxon>Yinghuangia</taxon>
    </lineage>
</organism>
<evidence type="ECO:0000313" key="3">
    <source>
        <dbReference type="Proteomes" id="UP001500466"/>
    </source>
</evidence>
<gene>
    <name evidence="2" type="ORF">GCM10023205_70520</name>
</gene>
<dbReference type="EMBL" id="BAABHS010000037">
    <property type="protein sequence ID" value="GAA4989330.1"/>
    <property type="molecule type" value="Genomic_DNA"/>
</dbReference>
<name>A0ABP9I6G5_9ACTN</name>
<accession>A0ABP9I6G5</accession>
<keyword evidence="3" id="KW-1185">Reference proteome</keyword>